<evidence type="ECO:0000313" key="4">
    <source>
        <dbReference type="Proteomes" id="UP000294419"/>
    </source>
</evidence>
<dbReference type="Pfam" id="PF00534">
    <property type="entry name" value="Glycos_transf_1"/>
    <property type="match status" value="1"/>
</dbReference>
<dbReference type="KEGG" id="csal:NBC122_01555"/>
<dbReference type="AlphaFoldDB" id="A0A4P6ZFG7"/>
<protein>
    <submittedName>
        <fullName evidence="3">Glycosyltransferase EpsD</fullName>
        <ecNumber evidence="3">2.4.-.-</ecNumber>
    </submittedName>
</protein>
<evidence type="ECO:0000259" key="2">
    <source>
        <dbReference type="Pfam" id="PF13579"/>
    </source>
</evidence>
<dbReference type="InterPro" id="IPR001296">
    <property type="entry name" value="Glyco_trans_1"/>
</dbReference>
<evidence type="ECO:0000259" key="1">
    <source>
        <dbReference type="Pfam" id="PF00534"/>
    </source>
</evidence>
<feature type="domain" description="Glycosyl transferase family 1" evidence="1">
    <location>
        <begin position="189"/>
        <end position="366"/>
    </location>
</feature>
<sequence length="392" mass="43993">MKKLFRISTIPMSLNLLLKGQLRYLNQFYEVTAISGAGSDLEEVKEREGVKVEAVEMSREISILKDLVALVQLYRLFKKEKPDIVHSITPKAGLLSMMAARLAGVPVRMHTFTGLIFPYKKGLLKFILIWMDRLLANSATHIYPEGKGVQEDLERYRISRKPLKILAHGNVNGIDTSYFNPETIAESGQENLRRQLGLSEEDFVFIFVGRLVRDKGINELVAAFKNLASTPLSDHASDALRSLKLLLVGPLEQELDPLEPGTLKEIETNPHIISVGFQTEVRPYFALSDALVFPSYREGFPNVVLQSLAMELPAIVTDINGCNEIITPGENGLIIPVKNTEALQTAMEALYTDTSLYQSLKNKTRKSIFLYEQKAVWEALVVEYRLVEGVNV</sequence>
<dbReference type="Gene3D" id="3.40.50.2000">
    <property type="entry name" value="Glycogen Phosphorylase B"/>
    <property type="match status" value="2"/>
</dbReference>
<evidence type="ECO:0000313" key="3">
    <source>
        <dbReference type="EMBL" id="QBO58370.1"/>
    </source>
</evidence>
<dbReference type="Proteomes" id="UP000294419">
    <property type="component" value="Chromosome"/>
</dbReference>
<dbReference type="GO" id="GO:0016757">
    <property type="term" value="F:glycosyltransferase activity"/>
    <property type="evidence" value="ECO:0007669"/>
    <property type="project" value="UniProtKB-KW"/>
</dbReference>
<dbReference type="PANTHER" id="PTHR45947">
    <property type="entry name" value="SULFOQUINOVOSYL TRANSFERASE SQD2"/>
    <property type="match status" value="1"/>
</dbReference>
<organism evidence="3 4">
    <name type="scientific">Chryseobacterium salivictor</name>
    <dbReference type="NCBI Taxonomy" id="2547600"/>
    <lineage>
        <taxon>Bacteria</taxon>
        <taxon>Pseudomonadati</taxon>
        <taxon>Bacteroidota</taxon>
        <taxon>Flavobacteriia</taxon>
        <taxon>Flavobacteriales</taxon>
        <taxon>Weeksellaceae</taxon>
        <taxon>Chryseobacterium group</taxon>
        <taxon>Chryseobacterium</taxon>
    </lineage>
</organism>
<keyword evidence="4" id="KW-1185">Reference proteome</keyword>
<name>A0A4P6ZFG7_9FLAO</name>
<dbReference type="InterPro" id="IPR028098">
    <property type="entry name" value="Glyco_trans_4-like_N"/>
</dbReference>
<feature type="domain" description="Glycosyltransferase subfamily 4-like N-terminal" evidence="2">
    <location>
        <begin position="27"/>
        <end position="164"/>
    </location>
</feature>
<dbReference type="CDD" id="cd03808">
    <property type="entry name" value="GT4_CapM-like"/>
    <property type="match status" value="1"/>
</dbReference>
<dbReference type="RefSeq" id="WP_246012283.1">
    <property type="nucleotide sequence ID" value="NZ_CP037954.1"/>
</dbReference>
<gene>
    <name evidence="3" type="primary">epsD</name>
    <name evidence="3" type="ORF">NBC122_01555</name>
</gene>
<reference evidence="3 4" key="1">
    <citation type="submission" date="2019-03" db="EMBL/GenBank/DDBJ databases">
        <authorList>
            <person name="Kim H."/>
            <person name="Yu S.-M."/>
        </authorList>
    </citation>
    <scope>NUCLEOTIDE SEQUENCE [LARGE SCALE GENOMIC DNA]</scope>
    <source>
        <strain evidence="3 4">NBC122</strain>
    </source>
</reference>
<dbReference type="PANTHER" id="PTHR45947:SF3">
    <property type="entry name" value="SULFOQUINOVOSYL TRANSFERASE SQD2"/>
    <property type="match status" value="1"/>
</dbReference>
<dbReference type="EC" id="2.4.-.-" evidence="3"/>
<dbReference type="InterPro" id="IPR050194">
    <property type="entry name" value="Glycosyltransferase_grp1"/>
</dbReference>
<accession>A0A4P6ZFG7</accession>
<keyword evidence="3" id="KW-0808">Transferase</keyword>
<keyword evidence="3" id="KW-0328">Glycosyltransferase</keyword>
<dbReference type="Pfam" id="PF13579">
    <property type="entry name" value="Glyco_trans_4_4"/>
    <property type="match status" value="1"/>
</dbReference>
<proteinExistence type="predicted"/>
<dbReference type="EMBL" id="CP037954">
    <property type="protein sequence ID" value="QBO58370.1"/>
    <property type="molecule type" value="Genomic_DNA"/>
</dbReference>
<dbReference type="SUPFAM" id="SSF53756">
    <property type="entry name" value="UDP-Glycosyltransferase/glycogen phosphorylase"/>
    <property type="match status" value="1"/>
</dbReference>